<dbReference type="Gene3D" id="3.30.70.100">
    <property type="match status" value="1"/>
</dbReference>
<evidence type="ECO:0000256" key="1">
    <source>
        <dbReference type="ARBA" id="ARBA00022723"/>
    </source>
</evidence>
<dbReference type="STRING" id="53406.SAMN05421553_0808"/>
<dbReference type="OrthoDB" id="9814359at2"/>
<accession>A0A1H4SAU8</accession>
<evidence type="ECO:0000313" key="3">
    <source>
        <dbReference type="EMBL" id="SEC40981.1"/>
    </source>
</evidence>
<evidence type="ECO:0000313" key="4">
    <source>
        <dbReference type="Proteomes" id="UP000242849"/>
    </source>
</evidence>
<gene>
    <name evidence="3" type="ORF">SAMN05421553_0808</name>
</gene>
<reference evidence="4" key="1">
    <citation type="submission" date="2016-10" db="EMBL/GenBank/DDBJ databases">
        <authorList>
            <person name="Varghese N."/>
            <person name="Submissions S."/>
        </authorList>
    </citation>
    <scope>NUCLEOTIDE SEQUENCE [LARGE SCALE GENOMIC DNA]</scope>
    <source>
        <strain evidence="4">DSM 12111</strain>
    </source>
</reference>
<name>A0A1H4SAU8_PSEAG</name>
<dbReference type="Pfam" id="PF00403">
    <property type="entry name" value="HMA"/>
    <property type="match status" value="1"/>
</dbReference>
<keyword evidence="1" id="KW-0479">Metal-binding</keyword>
<dbReference type="AlphaFoldDB" id="A0A1H4SAU8"/>
<sequence>MQVSQVHAFRVDGMTCQGCVKTITEALLACDSAADVKVKFPGGEVRVSSSVPVDQLMVAIVEQGYGVSLA</sequence>
<feature type="domain" description="HMA" evidence="2">
    <location>
        <begin position="5"/>
        <end position="68"/>
    </location>
</feature>
<organism evidence="3 4">
    <name type="scientific">Pseudomonas anguilliseptica</name>
    <dbReference type="NCBI Taxonomy" id="53406"/>
    <lineage>
        <taxon>Bacteria</taxon>
        <taxon>Pseudomonadati</taxon>
        <taxon>Pseudomonadota</taxon>
        <taxon>Gammaproteobacteria</taxon>
        <taxon>Pseudomonadales</taxon>
        <taxon>Pseudomonadaceae</taxon>
        <taxon>Pseudomonas</taxon>
    </lineage>
</organism>
<keyword evidence="4" id="KW-1185">Reference proteome</keyword>
<dbReference type="SUPFAM" id="SSF55008">
    <property type="entry name" value="HMA, heavy metal-associated domain"/>
    <property type="match status" value="1"/>
</dbReference>
<dbReference type="InterPro" id="IPR006121">
    <property type="entry name" value="HMA_dom"/>
</dbReference>
<dbReference type="InterPro" id="IPR036163">
    <property type="entry name" value="HMA_dom_sf"/>
</dbReference>
<dbReference type="GO" id="GO:0046872">
    <property type="term" value="F:metal ion binding"/>
    <property type="evidence" value="ECO:0007669"/>
    <property type="project" value="UniProtKB-KW"/>
</dbReference>
<dbReference type="RefSeq" id="WP_090376986.1">
    <property type="nucleotide sequence ID" value="NZ_CP156749.1"/>
</dbReference>
<proteinExistence type="predicted"/>
<protein>
    <submittedName>
        <fullName evidence="3">Copper chaperone</fullName>
    </submittedName>
</protein>
<dbReference type="PROSITE" id="PS50846">
    <property type="entry name" value="HMA_2"/>
    <property type="match status" value="1"/>
</dbReference>
<dbReference type="PROSITE" id="PS01047">
    <property type="entry name" value="HMA_1"/>
    <property type="match status" value="1"/>
</dbReference>
<dbReference type="InterPro" id="IPR017969">
    <property type="entry name" value="Heavy-metal-associated_CS"/>
</dbReference>
<dbReference type="CDD" id="cd00371">
    <property type="entry name" value="HMA"/>
    <property type="match status" value="1"/>
</dbReference>
<evidence type="ECO:0000259" key="2">
    <source>
        <dbReference type="PROSITE" id="PS50846"/>
    </source>
</evidence>
<dbReference type="Proteomes" id="UP000242849">
    <property type="component" value="Unassembled WGS sequence"/>
</dbReference>
<dbReference type="EMBL" id="FNSC01000001">
    <property type="protein sequence ID" value="SEC40981.1"/>
    <property type="molecule type" value="Genomic_DNA"/>
</dbReference>